<dbReference type="InterPro" id="IPR036388">
    <property type="entry name" value="WH-like_DNA-bd_sf"/>
</dbReference>
<proteinExistence type="inferred from homology"/>
<dbReference type="InterPro" id="IPR014284">
    <property type="entry name" value="RNA_pol_sigma-70_dom"/>
</dbReference>
<evidence type="ECO:0000256" key="1">
    <source>
        <dbReference type="ARBA" id="ARBA00010641"/>
    </source>
</evidence>
<dbReference type="GO" id="GO:0006352">
    <property type="term" value="P:DNA-templated transcription initiation"/>
    <property type="evidence" value="ECO:0007669"/>
    <property type="project" value="InterPro"/>
</dbReference>
<keyword evidence="9" id="KW-1185">Reference proteome</keyword>
<evidence type="ECO:0000256" key="3">
    <source>
        <dbReference type="ARBA" id="ARBA00023082"/>
    </source>
</evidence>
<dbReference type="SUPFAM" id="SSF88659">
    <property type="entry name" value="Sigma3 and sigma4 domains of RNA polymerase sigma factors"/>
    <property type="match status" value="1"/>
</dbReference>
<reference evidence="8" key="1">
    <citation type="submission" date="2021-01" db="EMBL/GenBank/DDBJ databases">
        <title>Whole genome shotgun sequence of Demequina activiva NBRC 110675.</title>
        <authorList>
            <person name="Komaki H."/>
            <person name="Tamura T."/>
        </authorList>
    </citation>
    <scope>NUCLEOTIDE SEQUENCE</scope>
    <source>
        <strain evidence="8">NBRC 110675</strain>
    </source>
</reference>
<dbReference type="Proteomes" id="UP000652354">
    <property type="component" value="Unassembled WGS sequence"/>
</dbReference>
<dbReference type="Gene3D" id="1.10.10.10">
    <property type="entry name" value="Winged helix-like DNA-binding domain superfamily/Winged helix DNA-binding domain"/>
    <property type="match status" value="1"/>
</dbReference>
<dbReference type="RefSeq" id="WP_203653313.1">
    <property type="nucleotide sequence ID" value="NZ_BONR01000001.1"/>
</dbReference>
<protein>
    <submittedName>
        <fullName evidence="8">RNA polymerase subunit sigma-24</fullName>
    </submittedName>
</protein>
<dbReference type="InterPro" id="IPR007627">
    <property type="entry name" value="RNA_pol_sigma70_r2"/>
</dbReference>
<dbReference type="GO" id="GO:0003677">
    <property type="term" value="F:DNA binding"/>
    <property type="evidence" value="ECO:0007669"/>
    <property type="project" value="InterPro"/>
</dbReference>
<dbReference type="InterPro" id="IPR013325">
    <property type="entry name" value="RNA_pol_sigma_r2"/>
</dbReference>
<feature type="domain" description="RNA polymerase sigma factor 70 region 4 type 2" evidence="6">
    <location>
        <begin position="120"/>
        <end position="170"/>
    </location>
</feature>
<dbReference type="AlphaFoldDB" id="A0A919Q0J2"/>
<gene>
    <name evidence="8" type="primary">rpoE_3</name>
    <name evidence="8" type="ORF">Dac01nite_06390</name>
</gene>
<dbReference type="GO" id="GO:0016987">
    <property type="term" value="F:sigma factor activity"/>
    <property type="evidence" value="ECO:0007669"/>
    <property type="project" value="UniProtKB-KW"/>
</dbReference>
<dbReference type="InterPro" id="IPR013249">
    <property type="entry name" value="RNA_pol_sigma70_r4_t2"/>
</dbReference>
<comment type="caution">
    <text evidence="8">The sequence shown here is derived from an EMBL/GenBank/DDBJ whole genome shotgun (WGS) entry which is preliminary data.</text>
</comment>
<dbReference type="Gene3D" id="1.10.1740.10">
    <property type="match status" value="1"/>
</dbReference>
<accession>A0A919Q0J2</accession>
<name>A0A919Q0J2_9MICO</name>
<dbReference type="PANTHER" id="PTHR47756:SF2">
    <property type="entry name" value="BLL6612 PROTEIN"/>
    <property type="match status" value="1"/>
</dbReference>
<dbReference type="SUPFAM" id="SSF88946">
    <property type="entry name" value="Sigma2 domain of RNA polymerase sigma factors"/>
    <property type="match status" value="1"/>
</dbReference>
<evidence type="ECO:0000256" key="2">
    <source>
        <dbReference type="ARBA" id="ARBA00023015"/>
    </source>
</evidence>
<dbReference type="InterPro" id="IPR013324">
    <property type="entry name" value="RNA_pol_sigma_r3/r4-like"/>
</dbReference>
<dbReference type="PANTHER" id="PTHR47756">
    <property type="entry name" value="BLL6612 PROTEIN-RELATED"/>
    <property type="match status" value="1"/>
</dbReference>
<feature type="domain" description="DUF6596" evidence="7">
    <location>
        <begin position="188"/>
        <end position="283"/>
    </location>
</feature>
<dbReference type="NCBIfam" id="TIGR02937">
    <property type="entry name" value="sigma70-ECF"/>
    <property type="match status" value="1"/>
</dbReference>
<comment type="similarity">
    <text evidence="1">Belongs to the sigma-70 factor family. ECF subfamily.</text>
</comment>
<evidence type="ECO:0000313" key="9">
    <source>
        <dbReference type="Proteomes" id="UP000652354"/>
    </source>
</evidence>
<evidence type="ECO:0000259" key="6">
    <source>
        <dbReference type="Pfam" id="PF08281"/>
    </source>
</evidence>
<evidence type="ECO:0000259" key="7">
    <source>
        <dbReference type="Pfam" id="PF20239"/>
    </source>
</evidence>
<dbReference type="Pfam" id="PF08281">
    <property type="entry name" value="Sigma70_r4_2"/>
    <property type="match status" value="1"/>
</dbReference>
<feature type="domain" description="RNA polymerase sigma-70 region 2" evidence="5">
    <location>
        <begin position="13"/>
        <end position="77"/>
    </location>
</feature>
<keyword evidence="4" id="KW-0804">Transcription</keyword>
<organism evidence="8 9">
    <name type="scientific">Demequina activiva</name>
    <dbReference type="NCBI Taxonomy" id="1582364"/>
    <lineage>
        <taxon>Bacteria</taxon>
        <taxon>Bacillati</taxon>
        <taxon>Actinomycetota</taxon>
        <taxon>Actinomycetes</taxon>
        <taxon>Micrococcales</taxon>
        <taxon>Demequinaceae</taxon>
        <taxon>Demequina</taxon>
    </lineage>
</organism>
<dbReference type="InterPro" id="IPR046531">
    <property type="entry name" value="DUF6596"/>
</dbReference>
<dbReference type="Pfam" id="PF04542">
    <property type="entry name" value="Sigma70_r2"/>
    <property type="match status" value="1"/>
</dbReference>
<evidence type="ECO:0000259" key="5">
    <source>
        <dbReference type="Pfam" id="PF04542"/>
    </source>
</evidence>
<keyword evidence="2" id="KW-0805">Transcription regulation</keyword>
<keyword evidence="3" id="KW-0731">Sigma factor</keyword>
<dbReference type="EMBL" id="BONR01000001">
    <property type="protein sequence ID" value="GIG53887.1"/>
    <property type="molecule type" value="Genomic_DNA"/>
</dbReference>
<evidence type="ECO:0000256" key="4">
    <source>
        <dbReference type="ARBA" id="ARBA00023163"/>
    </source>
</evidence>
<dbReference type="Pfam" id="PF20239">
    <property type="entry name" value="DUF6596"/>
    <property type="match status" value="1"/>
</dbReference>
<evidence type="ECO:0000313" key="8">
    <source>
        <dbReference type="EMBL" id="GIG53887.1"/>
    </source>
</evidence>
<sequence length="410" mass="45162">MADASAEVAAVFRHESGKAVATLVRMLGDIDSAQEAVQDAFVRALEVWPRDGVPPSPAAWIVTTAKHRAIDVVRRERTREDRYRGRAVMEGEDGTQADPAQAIADALDEPVRDDQLRLMFTCCHPALGMEARVALTLRLIGGLETRDIARAFLVPESTMAQRITRAKRKIAAARIPYRVPSREELPERMGAVLAVLYLVFNEGYSGTTDATRPDLAREAIRLTREVRALLPDHPETTGLLALMLLTESRRPARFNASGDVVLLADQNRSLWDRALIEQGQRLVLDCIEAGQPGPYQVQAAIAAVHGDARRFEDTDWPQILALYDQLFAFTPTAVVELNRAVALAEVRGPAAALALVDGLPLERYHLWHATRATFLERLGRLEEARAAFATAAELTENPAERTFLRGKAGA</sequence>